<evidence type="ECO:0000256" key="3">
    <source>
        <dbReference type="ARBA" id="ARBA00023004"/>
    </source>
</evidence>
<dbReference type="GO" id="GO:0046872">
    <property type="term" value="F:metal ion binding"/>
    <property type="evidence" value="ECO:0007669"/>
    <property type="project" value="UniProtKB-KW"/>
</dbReference>
<sequence>MAGVPIQKLYEQVEMKQDKQKMRDESLQKKKKEEEQQKQKEIQDRKEKDKKIKEKQEIQLKDKDKKKVNDDEDDEQNKKKNKKKEKEKEKNKKGNNDKKDKKNKGKGNKKEKQKSKEKEKSKSKKKTKSEDEEETELNKLDQAQLGYIRDEIEDEQWAEQINKNEKQLQDLHNQIPSPIVTRNYINMFIACLMVAVMNLVQLIVVVVYVNSYSGVSSSIILSGMRPPSLAMIQYLLLRVFITYKCIAPLHHVTFPMVSHPMWQDDSHVSNDQKLILTLAELLDEVEAKRLSQKENGELLFRQSDCYLTSTPCDEASPNRIFEFPPPFYGLSPFISKSRMLISQMKEKDPLTYSEKSKEIRFIASAVRYDMREGVDELTISITDNGVSQVKQSETIVIIIMIGSILLILGTLIINTLPWGLNMHTESDMSLRLLDLLPIDENEKDMFLLQSMRSGYIKMDSSRERIMTVGQQLIDLLKHSNYNKQQIKHQFDQLMATTFKTFQDEEKEMEERKYEESKAKAHSEMHLLLRQRLTQLSDIIHSSGKLDSVRSTVRHTLSRLFDKHFIELDLEFVEECIPSDERLGKTTGQEYQEGQEQQQDGQGVNNNEVHNTSLE</sequence>
<keyword evidence="5" id="KW-1133">Transmembrane helix</keyword>
<feature type="compositionally biased region" description="Low complexity" evidence="4">
    <location>
        <begin position="587"/>
        <end position="602"/>
    </location>
</feature>
<comment type="similarity">
    <text evidence="1">Belongs to the hemerythrin family.</text>
</comment>
<feature type="compositionally biased region" description="Basic and acidic residues" evidence="4">
    <location>
        <begin position="11"/>
        <end position="69"/>
    </location>
</feature>
<name>A0A5J4VWA1_9EUKA</name>
<feature type="compositionally biased region" description="Polar residues" evidence="4">
    <location>
        <begin position="603"/>
        <end position="614"/>
    </location>
</feature>
<keyword evidence="3" id="KW-0408">Iron</keyword>
<evidence type="ECO:0000256" key="5">
    <source>
        <dbReference type="SAM" id="Phobius"/>
    </source>
</evidence>
<keyword evidence="5" id="KW-0472">Membrane</keyword>
<feature type="transmembrane region" description="Helical" evidence="5">
    <location>
        <begin position="184"/>
        <end position="209"/>
    </location>
</feature>
<dbReference type="InterPro" id="IPR035938">
    <property type="entry name" value="Hemerythrin-like_sf"/>
</dbReference>
<evidence type="ECO:0000313" key="6">
    <source>
        <dbReference type="EMBL" id="KAA6386613.1"/>
    </source>
</evidence>
<comment type="caution">
    <text evidence="6">The sequence shown here is derived from an EMBL/GenBank/DDBJ whole genome shotgun (WGS) entry which is preliminary data.</text>
</comment>
<dbReference type="SUPFAM" id="SSF47188">
    <property type="entry name" value="Hemerythrin-like"/>
    <property type="match status" value="1"/>
</dbReference>
<dbReference type="AlphaFoldDB" id="A0A5J4VWA1"/>
<dbReference type="PANTHER" id="PTHR36812">
    <property type="entry name" value="NEUROFILAMENT TRIPLET M PROTEIN-LIKE PROTEIN"/>
    <property type="match status" value="1"/>
</dbReference>
<accession>A0A5J4VWA1</accession>
<evidence type="ECO:0000256" key="4">
    <source>
        <dbReference type="SAM" id="MobiDB-lite"/>
    </source>
</evidence>
<dbReference type="Proteomes" id="UP000324800">
    <property type="component" value="Unassembled WGS sequence"/>
</dbReference>
<keyword evidence="5" id="KW-0812">Transmembrane</keyword>
<dbReference type="PANTHER" id="PTHR36812:SF9">
    <property type="entry name" value="MYB-LIKE PROTEIN X ISOFORM X1"/>
    <property type="match status" value="1"/>
</dbReference>
<protein>
    <submittedName>
        <fullName evidence="6">Uncharacterized protein</fullName>
    </submittedName>
</protein>
<evidence type="ECO:0000256" key="2">
    <source>
        <dbReference type="ARBA" id="ARBA00022723"/>
    </source>
</evidence>
<evidence type="ECO:0000256" key="1">
    <source>
        <dbReference type="ARBA" id="ARBA00010587"/>
    </source>
</evidence>
<feature type="region of interest" description="Disordered" evidence="4">
    <location>
        <begin position="1"/>
        <end position="137"/>
    </location>
</feature>
<feature type="compositionally biased region" description="Basic and acidic residues" evidence="4">
    <location>
        <begin position="84"/>
        <end position="100"/>
    </location>
</feature>
<keyword evidence="2" id="KW-0479">Metal-binding</keyword>
<feature type="region of interest" description="Disordered" evidence="4">
    <location>
        <begin position="583"/>
        <end position="614"/>
    </location>
</feature>
<proteinExistence type="inferred from homology"/>
<evidence type="ECO:0000313" key="7">
    <source>
        <dbReference type="Proteomes" id="UP000324800"/>
    </source>
</evidence>
<feature type="transmembrane region" description="Helical" evidence="5">
    <location>
        <begin position="229"/>
        <end position="246"/>
    </location>
</feature>
<organism evidence="6 7">
    <name type="scientific">Streblomastix strix</name>
    <dbReference type="NCBI Taxonomy" id="222440"/>
    <lineage>
        <taxon>Eukaryota</taxon>
        <taxon>Metamonada</taxon>
        <taxon>Preaxostyla</taxon>
        <taxon>Oxymonadida</taxon>
        <taxon>Streblomastigidae</taxon>
        <taxon>Streblomastix</taxon>
    </lineage>
</organism>
<feature type="compositionally biased region" description="Basic and acidic residues" evidence="4">
    <location>
        <begin position="108"/>
        <end position="120"/>
    </location>
</feature>
<dbReference type="EMBL" id="SNRW01004725">
    <property type="protein sequence ID" value="KAA6386613.1"/>
    <property type="molecule type" value="Genomic_DNA"/>
</dbReference>
<gene>
    <name evidence="6" type="ORF">EZS28_017862</name>
</gene>
<feature type="transmembrane region" description="Helical" evidence="5">
    <location>
        <begin position="395"/>
        <end position="420"/>
    </location>
</feature>
<reference evidence="6 7" key="1">
    <citation type="submission" date="2019-03" db="EMBL/GenBank/DDBJ databases">
        <title>Single cell metagenomics reveals metabolic interactions within the superorganism composed of flagellate Streblomastix strix and complex community of Bacteroidetes bacteria on its surface.</title>
        <authorList>
            <person name="Treitli S.C."/>
            <person name="Kolisko M."/>
            <person name="Husnik F."/>
            <person name="Keeling P."/>
            <person name="Hampl V."/>
        </authorList>
    </citation>
    <scope>NUCLEOTIDE SEQUENCE [LARGE SCALE GENOMIC DNA]</scope>
    <source>
        <strain evidence="6">ST1C</strain>
    </source>
</reference>